<dbReference type="Proteomes" id="UP000504635">
    <property type="component" value="Unplaced"/>
</dbReference>
<evidence type="ECO:0000313" key="1">
    <source>
        <dbReference type="Proteomes" id="UP000504635"/>
    </source>
</evidence>
<sequence>MSFRNKSVYSEYSDCDSDPYGCGQNQQINTCSTCNKSFSIKLEDHLNTYSHISAIKNMFCHYCGVQFNLLSDLKNHQMESRDHQLKIIVRKLNHPLFKIEPEDPKEELELELQKLVYYLYYSNAFPYEVSLEYLKCYQWRMSSKGICQEGKKSVTIPLLEILKEDIEVLLESDEKANSTRIKVLQKMESLIILHKNLIYI</sequence>
<dbReference type="KEGG" id="soy:115875992"/>
<keyword evidence="1" id="KW-1185">Reference proteome</keyword>
<dbReference type="AlphaFoldDB" id="A0A6J2X944"/>
<organism evidence="1 2">
    <name type="scientific">Sitophilus oryzae</name>
    <name type="common">Rice weevil</name>
    <name type="synonym">Curculio oryzae</name>
    <dbReference type="NCBI Taxonomy" id="7048"/>
    <lineage>
        <taxon>Eukaryota</taxon>
        <taxon>Metazoa</taxon>
        <taxon>Ecdysozoa</taxon>
        <taxon>Arthropoda</taxon>
        <taxon>Hexapoda</taxon>
        <taxon>Insecta</taxon>
        <taxon>Pterygota</taxon>
        <taxon>Neoptera</taxon>
        <taxon>Endopterygota</taxon>
        <taxon>Coleoptera</taxon>
        <taxon>Polyphaga</taxon>
        <taxon>Cucujiformia</taxon>
        <taxon>Curculionidae</taxon>
        <taxon>Dryophthorinae</taxon>
        <taxon>Sitophilus</taxon>
    </lineage>
</organism>
<dbReference type="Gene3D" id="3.30.160.60">
    <property type="entry name" value="Classic Zinc Finger"/>
    <property type="match status" value="1"/>
</dbReference>
<dbReference type="InParanoid" id="A0A6J2X944"/>
<proteinExistence type="predicted"/>
<dbReference type="GeneID" id="115875992"/>
<accession>A0A6J2X944</accession>
<name>A0A6J2X944_SITOR</name>
<dbReference type="InterPro" id="IPR036236">
    <property type="entry name" value="Znf_C2H2_sf"/>
</dbReference>
<dbReference type="RefSeq" id="XP_030747495.1">
    <property type="nucleotide sequence ID" value="XM_030891635.1"/>
</dbReference>
<dbReference type="SUPFAM" id="SSF57667">
    <property type="entry name" value="beta-beta-alpha zinc fingers"/>
    <property type="match status" value="1"/>
</dbReference>
<reference evidence="2" key="1">
    <citation type="submission" date="2025-08" db="UniProtKB">
        <authorList>
            <consortium name="RefSeq"/>
        </authorList>
    </citation>
    <scope>IDENTIFICATION</scope>
    <source>
        <tissue evidence="2">Gonads</tissue>
    </source>
</reference>
<protein>
    <submittedName>
        <fullName evidence="2">Uncharacterized protein LOC115875992</fullName>
    </submittedName>
</protein>
<gene>
    <name evidence="2" type="primary">LOC115875992</name>
</gene>
<evidence type="ECO:0000313" key="2">
    <source>
        <dbReference type="RefSeq" id="XP_030747495.1"/>
    </source>
</evidence>